<dbReference type="Proteomes" id="UP000803844">
    <property type="component" value="Unassembled WGS sequence"/>
</dbReference>
<evidence type="ECO:0000256" key="2">
    <source>
        <dbReference type="SAM" id="Phobius"/>
    </source>
</evidence>
<keyword evidence="2" id="KW-1133">Transmembrane helix</keyword>
<reference evidence="3" key="1">
    <citation type="journal article" date="2020" name="Phytopathology">
        <title>Genome sequence of the chestnut blight fungus Cryphonectria parasitica EP155: A fundamental resource for an archetypical invasive plant pathogen.</title>
        <authorList>
            <person name="Crouch J.A."/>
            <person name="Dawe A."/>
            <person name="Aerts A."/>
            <person name="Barry K."/>
            <person name="Churchill A.C.L."/>
            <person name="Grimwood J."/>
            <person name="Hillman B."/>
            <person name="Milgroom M.G."/>
            <person name="Pangilinan J."/>
            <person name="Smith M."/>
            <person name="Salamov A."/>
            <person name="Schmutz J."/>
            <person name="Yadav J."/>
            <person name="Grigoriev I.V."/>
            <person name="Nuss D."/>
        </authorList>
    </citation>
    <scope>NUCLEOTIDE SEQUENCE</scope>
    <source>
        <strain evidence="3">EP155</strain>
    </source>
</reference>
<keyword evidence="2" id="KW-0472">Membrane</keyword>
<dbReference type="AlphaFoldDB" id="A0A9P5CUX5"/>
<feature type="region of interest" description="Disordered" evidence="1">
    <location>
        <begin position="156"/>
        <end position="217"/>
    </location>
</feature>
<proteinExistence type="predicted"/>
<comment type="caution">
    <text evidence="3">The sequence shown here is derived from an EMBL/GenBank/DDBJ whole genome shotgun (WGS) entry which is preliminary data.</text>
</comment>
<feature type="transmembrane region" description="Helical" evidence="2">
    <location>
        <begin position="262"/>
        <end position="283"/>
    </location>
</feature>
<evidence type="ECO:0000313" key="3">
    <source>
        <dbReference type="EMBL" id="KAF3770972.1"/>
    </source>
</evidence>
<name>A0A9P5CUX5_CRYP1</name>
<evidence type="ECO:0000256" key="1">
    <source>
        <dbReference type="SAM" id="MobiDB-lite"/>
    </source>
</evidence>
<feature type="compositionally biased region" description="Basic and acidic residues" evidence="1">
    <location>
        <begin position="166"/>
        <end position="178"/>
    </location>
</feature>
<protein>
    <submittedName>
        <fullName evidence="3">Uncharacterized protein</fullName>
    </submittedName>
</protein>
<accession>A0A9P5CUX5</accession>
<dbReference type="GeneID" id="63842189"/>
<gene>
    <name evidence="3" type="ORF">M406DRAFT_67320</name>
</gene>
<dbReference type="RefSeq" id="XP_040781933.1">
    <property type="nucleotide sequence ID" value="XM_040925060.1"/>
</dbReference>
<organism evidence="3 4">
    <name type="scientific">Cryphonectria parasitica (strain ATCC 38755 / EP155)</name>
    <dbReference type="NCBI Taxonomy" id="660469"/>
    <lineage>
        <taxon>Eukaryota</taxon>
        <taxon>Fungi</taxon>
        <taxon>Dikarya</taxon>
        <taxon>Ascomycota</taxon>
        <taxon>Pezizomycotina</taxon>
        <taxon>Sordariomycetes</taxon>
        <taxon>Sordariomycetidae</taxon>
        <taxon>Diaporthales</taxon>
        <taxon>Cryphonectriaceae</taxon>
        <taxon>Cryphonectria-Endothia species complex</taxon>
        <taxon>Cryphonectria</taxon>
    </lineage>
</organism>
<dbReference type="EMBL" id="MU032344">
    <property type="protein sequence ID" value="KAF3770972.1"/>
    <property type="molecule type" value="Genomic_DNA"/>
</dbReference>
<keyword evidence="4" id="KW-1185">Reference proteome</keyword>
<dbReference type="OrthoDB" id="10676649at2759"/>
<keyword evidence="2" id="KW-0812">Transmembrane</keyword>
<sequence>MPTPSFRVSLAGLSLIRAPEGPAPSTSSIYSQDRYSWTSSVYSQDEPLPAPAEDKKPLLLQRADTDLSATSSAKTLLTIYDAETIKSLGYKPFEYWKGPKPTAYPVDFRKQKTNAAKPSRPKTPRISILKSSSASSNIALKPIPHVRVRELKGYMDAEDTPPRTPTIKERYRQRQAERAKRRRDLVHGGGNWPGWVPDKKVHMKKQQQQQQQQHRKWTRIIGDEKREKLEEWDLEKRQSTGSTVFVNRIERWWDPLMWRRRIWGILGILLVLLTAGGLIAAMVSSKANLDGPVLKYRTSDYHLTRALVTEGLRVPSSPP</sequence>
<evidence type="ECO:0000313" key="4">
    <source>
        <dbReference type="Proteomes" id="UP000803844"/>
    </source>
</evidence>